<sequence length="49" mass="5645">MLILSLFFAVVLIHIGKEISEQGVSIYQNPRFWVQVVTIMLITYVTTMT</sequence>
<keyword evidence="2" id="KW-1185">Reference proteome</keyword>
<dbReference type="AlphaFoldDB" id="A0A915YH91"/>
<dbReference type="KEGG" id="aup:AsAng_0038520"/>
<accession>A0A915YH91</accession>
<proteinExistence type="predicted"/>
<protein>
    <submittedName>
        <fullName evidence="1">Uncharacterized protein</fullName>
    </submittedName>
</protein>
<evidence type="ECO:0000313" key="2">
    <source>
        <dbReference type="Proteomes" id="UP001060919"/>
    </source>
</evidence>
<reference evidence="1" key="1">
    <citation type="submission" date="2022-09" db="EMBL/GenBank/DDBJ databases">
        <title>Aureispira anguillicida sp. nov., isolated from Leptocephalus of Japanese eel Anguilla japonica.</title>
        <authorList>
            <person name="Yuasa K."/>
            <person name="Mekata T."/>
            <person name="Ikunari K."/>
        </authorList>
    </citation>
    <scope>NUCLEOTIDE SEQUENCE</scope>
    <source>
        <strain evidence="1">EL160426</strain>
    </source>
</reference>
<organism evidence="1 2">
    <name type="scientific">Aureispira anguillae</name>
    <dbReference type="NCBI Taxonomy" id="2864201"/>
    <lineage>
        <taxon>Bacteria</taxon>
        <taxon>Pseudomonadati</taxon>
        <taxon>Bacteroidota</taxon>
        <taxon>Saprospiria</taxon>
        <taxon>Saprospirales</taxon>
        <taxon>Saprospiraceae</taxon>
        <taxon>Aureispira</taxon>
    </lineage>
</organism>
<name>A0A915YH91_9BACT</name>
<dbReference type="EMBL" id="AP026867">
    <property type="protein sequence ID" value="BDS13124.1"/>
    <property type="molecule type" value="Genomic_DNA"/>
</dbReference>
<evidence type="ECO:0000313" key="1">
    <source>
        <dbReference type="EMBL" id="BDS13124.1"/>
    </source>
</evidence>
<gene>
    <name evidence="1" type="ORF">AsAng_0038520</name>
</gene>
<dbReference type="Proteomes" id="UP001060919">
    <property type="component" value="Chromosome"/>
</dbReference>